<accession>M8D9J7</accession>
<evidence type="ECO:0000313" key="1">
    <source>
        <dbReference type="EMBL" id="EMT50028.1"/>
    </source>
</evidence>
<dbReference type="AlphaFoldDB" id="M8D9J7"/>
<reference evidence="1 2" key="1">
    <citation type="submission" date="2013-03" db="EMBL/GenBank/DDBJ databases">
        <title>Assembly of a new bacterial strain Brevibacillus borstelensis AK1.</title>
        <authorList>
            <person name="Rajan I."/>
            <person name="PoliReddy D."/>
            <person name="Sugumar T."/>
            <person name="Rathinam K."/>
            <person name="Alqarawi S."/>
            <person name="Khalil A.B."/>
            <person name="Sivakumar N."/>
        </authorList>
    </citation>
    <scope>NUCLEOTIDE SEQUENCE [LARGE SCALE GENOMIC DNA]</scope>
    <source>
        <strain evidence="1 2">AK1</strain>
    </source>
</reference>
<gene>
    <name evidence="1" type="ORF">I532_24612</name>
</gene>
<protein>
    <submittedName>
        <fullName evidence="1">Uncharacterized protein</fullName>
    </submittedName>
</protein>
<dbReference type="STRING" id="1300222.I532_24612"/>
<comment type="caution">
    <text evidence="1">The sequence shown here is derived from an EMBL/GenBank/DDBJ whole genome shotgun (WGS) entry which is preliminary data.</text>
</comment>
<dbReference type="RefSeq" id="WP_003392953.1">
    <property type="nucleotide sequence ID" value="NZ_APBN01000023.1"/>
</dbReference>
<dbReference type="Proteomes" id="UP000012081">
    <property type="component" value="Unassembled WGS sequence"/>
</dbReference>
<dbReference type="EMBL" id="APBN01000023">
    <property type="protein sequence ID" value="EMT50028.1"/>
    <property type="molecule type" value="Genomic_DNA"/>
</dbReference>
<keyword evidence="2" id="KW-1185">Reference proteome</keyword>
<evidence type="ECO:0000313" key="2">
    <source>
        <dbReference type="Proteomes" id="UP000012081"/>
    </source>
</evidence>
<name>M8D9J7_9BACL</name>
<sequence>MKRHVDLYEKRQWLLAALKHLRSVKKLRPAWGRLYARILVKLVLVEMKLEHLEKQKEVRP</sequence>
<proteinExistence type="predicted"/>
<organism evidence="1 2">
    <name type="scientific">Brevibacillus borstelensis AK1</name>
    <dbReference type="NCBI Taxonomy" id="1300222"/>
    <lineage>
        <taxon>Bacteria</taxon>
        <taxon>Bacillati</taxon>
        <taxon>Bacillota</taxon>
        <taxon>Bacilli</taxon>
        <taxon>Bacillales</taxon>
        <taxon>Paenibacillaceae</taxon>
        <taxon>Brevibacillus</taxon>
    </lineage>
</organism>